<gene>
    <name evidence="1" type="ORF">LCGC14_1843560</name>
</gene>
<dbReference type="EMBL" id="LAZR01018408">
    <property type="protein sequence ID" value="KKL96529.1"/>
    <property type="molecule type" value="Genomic_DNA"/>
</dbReference>
<dbReference type="AlphaFoldDB" id="A0A0F9GCG5"/>
<proteinExistence type="predicted"/>
<organism evidence="1">
    <name type="scientific">marine sediment metagenome</name>
    <dbReference type="NCBI Taxonomy" id="412755"/>
    <lineage>
        <taxon>unclassified sequences</taxon>
        <taxon>metagenomes</taxon>
        <taxon>ecological metagenomes</taxon>
    </lineage>
</organism>
<sequence>MVNVKDIEKLLEDFFIEPEEKFIEIKRYLLSEFNWKVDPRKNSQFMIRGIPIEDDRIIKNILKSFLPDEAIVLKEI</sequence>
<comment type="caution">
    <text evidence="1">The sequence shown here is derived from an EMBL/GenBank/DDBJ whole genome shotgun (WGS) entry which is preliminary data.</text>
</comment>
<name>A0A0F9GCG5_9ZZZZ</name>
<protein>
    <submittedName>
        <fullName evidence="1">Uncharacterized protein</fullName>
    </submittedName>
</protein>
<reference evidence="1" key="1">
    <citation type="journal article" date="2015" name="Nature">
        <title>Complex archaea that bridge the gap between prokaryotes and eukaryotes.</title>
        <authorList>
            <person name="Spang A."/>
            <person name="Saw J.H."/>
            <person name="Jorgensen S.L."/>
            <person name="Zaremba-Niedzwiedzka K."/>
            <person name="Martijn J."/>
            <person name="Lind A.E."/>
            <person name="van Eijk R."/>
            <person name="Schleper C."/>
            <person name="Guy L."/>
            <person name="Ettema T.J."/>
        </authorList>
    </citation>
    <scope>NUCLEOTIDE SEQUENCE</scope>
</reference>
<evidence type="ECO:0000313" key="1">
    <source>
        <dbReference type="EMBL" id="KKL96529.1"/>
    </source>
</evidence>
<accession>A0A0F9GCG5</accession>